<dbReference type="RefSeq" id="WP_104523283.1">
    <property type="nucleotide sequence ID" value="NZ_NHRY01000276.1"/>
</dbReference>
<comment type="caution">
    <text evidence="3">The sequence shown here is derived from an EMBL/GenBank/DDBJ whole genome shotgun (WGS) entry which is preliminary data.</text>
</comment>
<accession>A0A2S6MU82</accession>
<protein>
    <submittedName>
        <fullName evidence="3">Uncharacterized protein</fullName>
    </submittedName>
</protein>
<sequence length="91" mass="8868">MKISWSKIGTAAALLTALAWAPAAVAAQGPAQGKTSGPAAGTPTIPNTAAQKHMSSQADVGAGAPGVSAKRDTESGPAPRPPSGRKSASHQ</sequence>
<proteinExistence type="predicted"/>
<evidence type="ECO:0000256" key="1">
    <source>
        <dbReference type="SAM" id="MobiDB-lite"/>
    </source>
</evidence>
<evidence type="ECO:0000313" key="3">
    <source>
        <dbReference type="EMBL" id="PPQ25924.1"/>
    </source>
</evidence>
<organism evidence="3 4">
    <name type="scientific">Rhodopila globiformis</name>
    <name type="common">Rhodopseudomonas globiformis</name>
    <dbReference type="NCBI Taxonomy" id="1071"/>
    <lineage>
        <taxon>Bacteria</taxon>
        <taxon>Pseudomonadati</taxon>
        <taxon>Pseudomonadota</taxon>
        <taxon>Alphaproteobacteria</taxon>
        <taxon>Acetobacterales</taxon>
        <taxon>Acetobacteraceae</taxon>
        <taxon>Rhodopila</taxon>
    </lineage>
</organism>
<dbReference type="Proteomes" id="UP000239724">
    <property type="component" value="Unassembled WGS sequence"/>
</dbReference>
<evidence type="ECO:0000256" key="2">
    <source>
        <dbReference type="SAM" id="SignalP"/>
    </source>
</evidence>
<gene>
    <name evidence="3" type="ORF">CCS01_31655</name>
</gene>
<keyword evidence="2" id="KW-0732">Signal</keyword>
<feature type="compositionally biased region" description="Polar residues" evidence="1">
    <location>
        <begin position="44"/>
        <end position="58"/>
    </location>
</feature>
<dbReference type="EMBL" id="NHRY01000276">
    <property type="protein sequence ID" value="PPQ25924.1"/>
    <property type="molecule type" value="Genomic_DNA"/>
</dbReference>
<evidence type="ECO:0000313" key="4">
    <source>
        <dbReference type="Proteomes" id="UP000239724"/>
    </source>
</evidence>
<feature type="signal peptide" evidence="2">
    <location>
        <begin position="1"/>
        <end position="26"/>
    </location>
</feature>
<name>A0A2S6MU82_RHOGL</name>
<reference evidence="3 4" key="1">
    <citation type="journal article" date="2018" name="Arch. Microbiol.">
        <title>New insights into the metabolic potential of the phototrophic purple bacterium Rhodopila globiformis DSM 161(T) from its draft genome sequence and evidence for a vanadium-dependent nitrogenase.</title>
        <authorList>
            <person name="Imhoff J.F."/>
            <person name="Rahn T."/>
            <person name="Kunzel S."/>
            <person name="Neulinger S.C."/>
        </authorList>
    </citation>
    <scope>NUCLEOTIDE SEQUENCE [LARGE SCALE GENOMIC DNA]</scope>
    <source>
        <strain evidence="3 4">DSM 161</strain>
    </source>
</reference>
<dbReference type="AlphaFoldDB" id="A0A2S6MU82"/>
<feature type="chain" id="PRO_5015559956" evidence="2">
    <location>
        <begin position="27"/>
        <end position="91"/>
    </location>
</feature>
<feature type="region of interest" description="Disordered" evidence="1">
    <location>
        <begin position="24"/>
        <end position="91"/>
    </location>
</feature>
<feature type="compositionally biased region" description="Low complexity" evidence="1">
    <location>
        <begin position="24"/>
        <end position="33"/>
    </location>
</feature>
<keyword evidence="4" id="KW-1185">Reference proteome</keyword>